<dbReference type="Pfam" id="PF13401">
    <property type="entry name" value="AAA_22"/>
    <property type="match status" value="1"/>
</dbReference>
<dbReference type="Gene3D" id="1.25.40.10">
    <property type="entry name" value="Tetratricopeptide repeat domain"/>
    <property type="match status" value="1"/>
</dbReference>
<name>A0A917X9U4_9ACTN</name>
<dbReference type="SUPFAM" id="SSF48452">
    <property type="entry name" value="TPR-like"/>
    <property type="match status" value="1"/>
</dbReference>
<evidence type="ECO:0000259" key="1">
    <source>
        <dbReference type="PROSITE" id="PS50043"/>
    </source>
</evidence>
<protein>
    <submittedName>
        <fullName evidence="2">LuxR family transcriptional regulator</fullName>
    </submittedName>
</protein>
<dbReference type="CDD" id="cd06170">
    <property type="entry name" value="LuxR_C_like"/>
    <property type="match status" value="1"/>
</dbReference>
<comment type="caution">
    <text evidence="2">The sequence shown here is derived from an EMBL/GenBank/DDBJ whole genome shotgun (WGS) entry which is preliminary data.</text>
</comment>
<feature type="domain" description="HTH luxR-type" evidence="1">
    <location>
        <begin position="695"/>
        <end position="760"/>
    </location>
</feature>
<evidence type="ECO:0000313" key="2">
    <source>
        <dbReference type="EMBL" id="GGM98515.1"/>
    </source>
</evidence>
<dbReference type="PRINTS" id="PR00364">
    <property type="entry name" value="DISEASERSIST"/>
</dbReference>
<dbReference type="SUPFAM" id="SSF46894">
    <property type="entry name" value="C-terminal effector domain of the bipartite response regulators"/>
    <property type="match status" value="1"/>
</dbReference>
<organism evidence="2 3">
    <name type="scientific">Streptomyces fuscichromogenes</name>
    <dbReference type="NCBI Taxonomy" id="1324013"/>
    <lineage>
        <taxon>Bacteria</taxon>
        <taxon>Bacillati</taxon>
        <taxon>Actinomycetota</taxon>
        <taxon>Actinomycetes</taxon>
        <taxon>Kitasatosporales</taxon>
        <taxon>Streptomycetaceae</taxon>
        <taxon>Streptomyces</taxon>
    </lineage>
</organism>
<dbReference type="InterPro" id="IPR027417">
    <property type="entry name" value="P-loop_NTPase"/>
</dbReference>
<dbReference type="Pfam" id="PF25872">
    <property type="entry name" value="HTH_77"/>
    <property type="match status" value="1"/>
</dbReference>
<dbReference type="PRINTS" id="PR00038">
    <property type="entry name" value="HTHLUXR"/>
</dbReference>
<reference evidence="2" key="2">
    <citation type="submission" date="2020-09" db="EMBL/GenBank/DDBJ databases">
        <authorList>
            <person name="Sun Q."/>
            <person name="Zhou Y."/>
        </authorList>
    </citation>
    <scope>NUCLEOTIDE SEQUENCE</scope>
    <source>
        <strain evidence="2">CGMCC 4.7110</strain>
    </source>
</reference>
<dbReference type="GO" id="GO:0016887">
    <property type="term" value="F:ATP hydrolysis activity"/>
    <property type="evidence" value="ECO:0007669"/>
    <property type="project" value="InterPro"/>
</dbReference>
<dbReference type="RefSeq" id="WP_189262177.1">
    <property type="nucleotide sequence ID" value="NZ_BMML01000003.1"/>
</dbReference>
<dbReference type="Gene3D" id="3.40.50.300">
    <property type="entry name" value="P-loop containing nucleotide triphosphate hydrolases"/>
    <property type="match status" value="1"/>
</dbReference>
<dbReference type="InterPro" id="IPR000792">
    <property type="entry name" value="Tscrpt_reg_LuxR_C"/>
</dbReference>
<dbReference type="Pfam" id="PF00196">
    <property type="entry name" value="GerE"/>
    <property type="match status" value="1"/>
</dbReference>
<dbReference type="PANTHER" id="PTHR47691:SF3">
    <property type="entry name" value="HTH-TYPE TRANSCRIPTIONAL REGULATOR RV0890C-RELATED"/>
    <property type="match status" value="1"/>
</dbReference>
<sequence>MIPDSGNLPAPFTSFVGRRQEVTEIHHLLGAGRLLTLTGPGGVGKTRLALEAARTFGRAFPDGAWLVDLAPVRDPAAVASTAAGTVRVPDPGTRPVLDQLTGYLARQRTLLILDNCEHLIGACAELARALLSAAPDLRILTTSRHVLGVTGEHVLGVSPLPSHDAVELLRHRAKAIRPDFSVGPADQAEVSRLCADLEGLPLAIELAASRLRSLTVRQLTERLENRFTLLTGKSRTAPSHQRTLRGVIDWSHELCDPAERLLWSRLSVFAGGFTLEAAEEVCAGGAIARHEVADLLDRLVGQSVVLTYETEGRPRYRLLEIVRRYGRERLVESGQEGDLRLRHRDFFLTLAEHVDRHWYGSGQVESLARLRAEQANLLTALECDADPRTGLRLVTALSFHWCAGGFLSEGRSRFERALALAPEPTAERARALLAATWVAQTQGDLAAADLWLDEAETVAERLDDPAVTVQAGGFRGVSAHYRGRPQESIERYEHALATMTALGDEREAASWLLALACVQAYAGDPRAALTGHRMITAAEASGERWGRAQVLMALGHDAWSRGERETTGTLARSALECMRGFNDFAMVARMLELLAWANTDGAPTFAAGLLGAADRLWRDAGTSIAAFGPQMVEHHARCEAAVIDALGQTAYAAAHTDGGRIGTPVRAVDLALAQDAGTDSDTDTDTGRTTVVLGASDSVCPLSCREREVAALVARGLSNRQIAAELVLSPRTADRHVENILAKLGFRSRARIAAWWTANQVLTP</sequence>
<gene>
    <name evidence="2" type="ORF">GCM10011578_019430</name>
</gene>
<keyword evidence="3" id="KW-1185">Reference proteome</keyword>
<dbReference type="SMART" id="SM00421">
    <property type="entry name" value="HTH_LUXR"/>
    <property type="match status" value="1"/>
</dbReference>
<dbReference type="PANTHER" id="PTHR47691">
    <property type="entry name" value="REGULATOR-RELATED"/>
    <property type="match status" value="1"/>
</dbReference>
<dbReference type="InterPro" id="IPR058852">
    <property type="entry name" value="HTH_77"/>
</dbReference>
<dbReference type="AlphaFoldDB" id="A0A917X9U4"/>
<dbReference type="InterPro" id="IPR036388">
    <property type="entry name" value="WH-like_DNA-bd_sf"/>
</dbReference>
<dbReference type="SUPFAM" id="SSF52540">
    <property type="entry name" value="P-loop containing nucleoside triphosphate hydrolases"/>
    <property type="match status" value="1"/>
</dbReference>
<accession>A0A917X9U4</accession>
<dbReference type="GO" id="GO:0003677">
    <property type="term" value="F:DNA binding"/>
    <property type="evidence" value="ECO:0007669"/>
    <property type="project" value="InterPro"/>
</dbReference>
<dbReference type="InterPro" id="IPR016032">
    <property type="entry name" value="Sig_transdc_resp-reg_C-effctor"/>
</dbReference>
<dbReference type="Gene3D" id="1.10.10.10">
    <property type="entry name" value="Winged helix-like DNA-binding domain superfamily/Winged helix DNA-binding domain"/>
    <property type="match status" value="1"/>
</dbReference>
<dbReference type="InterPro" id="IPR049945">
    <property type="entry name" value="AAA_22"/>
</dbReference>
<dbReference type="InterPro" id="IPR011990">
    <property type="entry name" value="TPR-like_helical_dom_sf"/>
</dbReference>
<proteinExistence type="predicted"/>
<dbReference type="GO" id="GO:0006355">
    <property type="term" value="P:regulation of DNA-templated transcription"/>
    <property type="evidence" value="ECO:0007669"/>
    <property type="project" value="InterPro"/>
</dbReference>
<dbReference type="Proteomes" id="UP000653411">
    <property type="component" value="Unassembled WGS sequence"/>
</dbReference>
<dbReference type="EMBL" id="BMML01000003">
    <property type="protein sequence ID" value="GGM98515.1"/>
    <property type="molecule type" value="Genomic_DNA"/>
</dbReference>
<reference evidence="2" key="1">
    <citation type="journal article" date="2014" name="Int. J. Syst. Evol. Microbiol.">
        <title>Complete genome sequence of Corynebacterium casei LMG S-19264T (=DSM 44701T), isolated from a smear-ripened cheese.</title>
        <authorList>
            <consortium name="US DOE Joint Genome Institute (JGI-PGF)"/>
            <person name="Walter F."/>
            <person name="Albersmeier A."/>
            <person name="Kalinowski J."/>
            <person name="Ruckert C."/>
        </authorList>
    </citation>
    <scope>NUCLEOTIDE SEQUENCE</scope>
    <source>
        <strain evidence="2">CGMCC 4.7110</strain>
    </source>
</reference>
<dbReference type="PROSITE" id="PS50043">
    <property type="entry name" value="HTH_LUXR_2"/>
    <property type="match status" value="1"/>
</dbReference>
<evidence type="ECO:0000313" key="3">
    <source>
        <dbReference type="Proteomes" id="UP000653411"/>
    </source>
</evidence>